<dbReference type="InterPro" id="IPR001466">
    <property type="entry name" value="Beta-lactam-related"/>
</dbReference>
<dbReference type="RefSeq" id="WP_101465532.1">
    <property type="nucleotide sequence ID" value="NZ_PJMW01000002.1"/>
</dbReference>
<dbReference type="PANTHER" id="PTHR43283">
    <property type="entry name" value="BETA-LACTAMASE-RELATED"/>
    <property type="match status" value="1"/>
</dbReference>
<name>A0A2N3VC61_9NOCA</name>
<evidence type="ECO:0000313" key="2">
    <source>
        <dbReference type="EMBL" id="PKV79234.1"/>
    </source>
</evidence>
<dbReference type="Gene3D" id="3.40.710.10">
    <property type="entry name" value="DD-peptidase/beta-lactamase superfamily"/>
    <property type="match status" value="1"/>
</dbReference>
<evidence type="ECO:0000313" key="3">
    <source>
        <dbReference type="Proteomes" id="UP000233766"/>
    </source>
</evidence>
<dbReference type="PANTHER" id="PTHR43283:SF3">
    <property type="entry name" value="BETA-LACTAMASE FAMILY PROTEIN (AFU_ORTHOLOGUE AFUA_5G07500)"/>
    <property type="match status" value="1"/>
</dbReference>
<dbReference type="Proteomes" id="UP000233766">
    <property type="component" value="Unassembled WGS sequence"/>
</dbReference>
<feature type="domain" description="Beta-lactamase-related" evidence="1">
    <location>
        <begin position="13"/>
        <end position="364"/>
    </location>
</feature>
<keyword evidence="3" id="KW-1185">Reference proteome</keyword>
<dbReference type="Pfam" id="PF00144">
    <property type="entry name" value="Beta-lactamase"/>
    <property type="match status" value="1"/>
</dbReference>
<sequence length="392" mass="41503">MTVDEIGERLGAHVAAGELLGLAWLVAIGDDVTTGAIGHLDATRATPIRTDTIFRISSMTKPLTAAAASILIDDGVLDPADPVDRLLPELANPRVLAKPTAEVTDTVAANRPITVDDVLTFRLGWGMDFADFSPKPFDAAWSALGLGWGPPTPARMLPPDTWLRRLGTLPLQYQPGERWLYHVGASILGVLVARAAGKPLSEFLAERILRPLGMTDTGFSVPPGALARFGTHYADIDGARTVFDPVDGQWSTPPAFEGGGDGLVSTLADYHRFARMLREGGELDGIRVLSEHAVTTMTTNHLTAEQLARGGPGPGDSAGWGYGVGVQLRDQPDGPRAGAYGWAGGLGSTWSNDGAVTAILLTNETWSSAGPSPVFATFEQILGETARRRDPL</sequence>
<proteinExistence type="predicted"/>
<comment type="caution">
    <text evidence="2">The sequence shown here is derived from an EMBL/GenBank/DDBJ whole genome shotgun (WGS) entry which is preliminary data.</text>
</comment>
<dbReference type="InterPro" id="IPR050789">
    <property type="entry name" value="Diverse_Enzym_Activities"/>
</dbReference>
<dbReference type="SUPFAM" id="SSF56601">
    <property type="entry name" value="beta-lactamase/transpeptidase-like"/>
    <property type="match status" value="1"/>
</dbReference>
<accession>A0A2N3VC61</accession>
<dbReference type="OrthoDB" id="4281716at2"/>
<organism evidence="2 3">
    <name type="scientific">Nocardia fluminea</name>
    <dbReference type="NCBI Taxonomy" id="134984"/>
    <lineage>
        <taxon>Bacteria</taxon>
        <taxon>Bacillati</taxon>
        <taxon>Actinomycetota</taxon>
        <taxon>Actinomycetes</taxon>
        <taxon>Mycobacteriales</taxon>
        <taxon>Nocardiaceae</taxon>
        <taxon>Nocardia</taxon>
    </lineage>
</organism>
<dbReference type="AlphaFoldDB" id="A0A2N3VC61"/>
<dbReference type="EMBL" id="PJMW01000002">
    <property type="protein sequence ID" value="PKV79234.1"/>
    <property type="molecule type" value="Genomic_DNA"/>
</dbReference>
<reference evidence="2 3" key="1">
    <citation type="submission" date="2017-12" db="EMBL/GenBank/DDBJ databases">
        <title>Sequencing the genomes of 1000 Actinobacteria strains.</title>
        <authorList>
            <person name="Klenk H.-P."/>
        </authorList>
    </citation>
    <scope>NUCLEOTIDE SEQUENCE [LARGE SCALE GENOMIC DNA]</scope>
    <source>
        <strain evidence="2 3">DSM 44489</strain>
    </source>
</reference>
<gene>
    <name evidence="2" type="ORF">ATK86_3621</name>
</gene>
<evidence type="ECO:0000259" key="1">
    <source>
        <dbReference type="Pfam" id="PF00144"/>
    </source>
</evidence>
<dbReference type="InterPro" id="IPR012338">
    <property type="entry name" value="Beta-lactam/transpept-like"/>
</dbReference>
<protein>
    <submittedName>
        <fullName evidence="2">CubicO group peptidase (Beta-lactamase class C family)</fullName>
    </submittedName>
</protein>